<keyword evidence="2" id="KW-0732">Signal</keyword>
<name>A0A2V1ZZR2_PSYIM</name>
<sequence length="346" mass="37923">MSAPKLLLSVLTVSMFSLTLSACGSDGDKVKEEYDRIEDQVNNEYDRLEDKVKKKYKEVENKLSDDEKSMAEILESVFLPEESLDNFLDKITPEGGRGGLYVGHFIEIDDGDSDDIDIGAVYFDISKDGAGSVDGSVSYQQQACQENNTLGINSAIKVDNYIAGKITGSLDTLAFLDIKYVNDLGVETPNLLTTFAGSFEEKEAGSPWRGSFEYQDGLGGKKLTSSEKNCNVTYTISDRSNFKTYPLDYSLGKMTLDVIGNGSQKTVTWQNPANTKYLLVSQIDVNKAESGANGYVQNVILSNLETQFAPVIPARSTNYVIVVQAFDANNTLIGYQAVVQDLPESL</sequence>
<protein>
    <submittedName>
        <fullName evidence="3">Uncharacterized protein</fullName>
    </submittedName>
</protein>
<feature type="coiled-coil region" evidence="1">
    <location>
        <begin position="31"/>
        <end position="76"/>
    </location>
</feature>
<feature type="chain" id="PRO_5015984241" evidence="2">
    <location>
        <begin position="23"/>
        <end position="346"/>
    </location>
</feature>
<keyword evidence="4" id="KW-1185">Reference proteome</keyword>
<dbReference type="RefSeq" id="WP_109591295.1">
    <property type="nucleotide sequence ID" value="NZ_CAJGZY010000008.1"/>
</dbReference>
<dbReference type="EMBL" id="QGGM01000008">
    <property type="protein sequence ID" value="PWK11388.1"/>
    <property type="molecule type" value="Genomic_DNA"/>
</dbReference>
<evidence type="ECO:0000313" key="4">
    <source>
        <dbReference type="Proteomes" id="UP000245655"/>
    </source>
</evidence>
<reference evidence="3 4" key="1">
    <citation type="submission" date="2018-05" db="EMBL/GenBank/DDBJ databases">
        <title>Genomic Encyclopedia of Type Strains, Phase IV (KMG-IV): sequencing the most valuable type-strain genomes for metagenomic binning, comparative biology and taxonomic classification.</title>
        <authorList>
            <person name="Goeker M."/>
        </authorList>
    </citation>
    <scope>NUCLEOTIDE SEQUENCE [LARGE SCALE GENOMIC DNA]</scope>
    <source>
        <strain evidence="3 4">DSM 7229</strain>
    </source>
</reference>
<organism evidence="3 4">
    <name type="scientific">Psychrobacter immobilis</name>
    <dbReference type="NCBI Taxonomy" id="498"/>
    <lineage>
        <taxon>Bacteria</taxon>
        <taxon>Pseudomonadati</taxon>
        <taxon>Pseudomonadota</taxon>
        <taxon>Gammaproteobacteria</taxon>
        <taxon>Moraxellales</taxon>
        <taxon>Moraxellaceae</taxon>
        <taxon>Psychrobacter</taxon>
    </lineage>
</organism>
<evidence type="ECO:0000256" key="2">
    <source>
        <dbReference type="SAM" id="SignalP"/>
    </source>
</evidence>
<evidence type="ECO:0000256" key="1">
    <source>
        <dbReference type="SAM" id="Coils"/>
    </source>
</evidence>
<gene>
    <name evidence="3" type="ORF">C8D84_10828</name>
</gene>
<dbReference type="AlphaFoldDB" id="A0A2V1ZZR2"/>
<proteinExistence type="predicted"/>
<accession>A0A2V1ZZR2</accession>
<dbReference type="GeneID" id="60255332"/>
<dbReference type="PROSITE" id="PS51257">
    <property type="entry name" value="PROKAR_LIPOPROTEIN"/>
    <property type="match status" value="1"/>
</dbReference>
<comment type="caution">
    <text evidence="3">The sequence shown here is derived from an EMBL/GenBank/DDBJ whole genome shotgun (WGS) entry which is preliminary data.</text>
</comment>
<keyword evidence="1" id="KW-0175">Coiled coil</keyword>
<evidence type="ECO:0000313" key="3">
    <source>
        <dbReference type="EMBL" id="PWK11388.1"/>
    </source>
</evidence>
<feature type="signal peptide" evidence="2">
    <location>
        <begin position="1"/>
        <end position="22"/>
    </location>
</feature>
<dbReference type="Proteomes" id="UP000245655">
    <property type="component" value="Unassembled WGS sequence"/>
</dbReference>